<accession>A0A917W2Y3</accession>
<feature type="domain" description="Amidohydrolase-related" evidence="2">
    <location>
        <begin position="48"/>
        <end position="242"/>
    </location>
</feature>
<dbReference type="SUPFAM" id="SSF51556">
    <property type="entry name" value="Metallo-dependent hydrolases"/>
    <property type="match status" value="1"/>
</dbReference>
<sequence>MIFDMHMHIENRSSWIVTAEDCIRAMDEASVDKAAVMTLGDYPGLNPDAIELVTEAMSRYPDRLYGLARLHPGHLETSQATLDRAVTHLGFVGLKLHPVSTHQHPAGEATIALVRQAGELGVPTLFHCGDEHMTTPLAIAETAAACPGSVIMLGHMGGYFHVDEALQVAERYPNVVLETSAMPYPEKIIEAVRRVGAERVVFGSDGPVASPIVEKQKVVIAALGADDAALVLGGNAARMLRLGS</sequence>
<dbReference type="GO" id="GO:0016831">
    <property type="term" value="F:carboxy-lyase activity"/>
    <property type="evidence" value="ECO:0007669"/>
    <property type="project" value="InterPro"/>
</dbReference>
<dbReference type="Pfam" id="PF04909">
    <property type="entry name" value="Amidohydro_2"/>
    <property type="match status" value="1"/>
</dbReference>
<name>A0A917W2Y3_9ACTN</name>
<dbReference type="AlphaFoldDB" id="A0A917W2Y3"/>
<dbReference type="Gene3D" id="3.20.20.140">
    <property type="entry name" value="Metal-dependent hydrolases"/>
    <property type="match status" value="1"/>
</dbReference>
<keyword evidence="4" id="KW-1185">Reference proteome</keyword>
<dbReference type="PANTHER" id="PTHR21240">
    <property type="entry name" value="2-AMINO-3-CARBOXYLMUCONATE-6-SEMIALDEHYDE DECARBOXYLASE"/>
    <property type="match status" value="1"/>
</dbReference>
<dbReference type="Proteomes" id="UP000613840">
    <property type="component" value="Unassembled WGS sequence"/>
</dbReference>
<dbReference type="InterPro" id="IPR032465">
    <property type="entry name" value="ACMSD"/>
</dbReference>
<evidence type="ECO:0000313" key="3">
    <source>
        <dbReference type="EMBL" id="GGL57061.1"/>
    </source>
</evidence>
<reference evidence="3" key="2">
    <citation type="submission" date="2020-09" db="EMBL/GenBank/DDBJ databases">
        <authorList>
            <person name="Sun Q."/>
            <person name="Zhou Y."/>
        </authorList>
    </citation>
    <scope>NUCLEOTIDE SEQUENCE</scope>
    <source>
        <strain evidence="3">CGMCC 4.7306</strain>
    </source>
</reference>
<dbReference type="InterPro" id="IPR006680">
    <property type="entry name" value="Amidohydro-rel"/>
</dbReference>
<comment type="caution">
    <text evidence="3">The sequence shown here is derived from an EMBL/GenBank/DDBJ whole genome shotgun (WGS) entry which is preliminary data.</text>
</comment>
<dbReference type="InterPro" id="IPR032466">
    <property type="entry name" value="Metal_Hydrolase"/>
</dbReference>
<protein>
    <recommendedName>
        <fullName evidence="2">Amidohydrolase-related domain-containing protein</fullName>
    </recommendedName>
</protein>
<reference evidence="3" key="1">
    <citation type="journal article" date="2014" name="Int. J. Syst. Evol. Microbiol.">
        <title>Complete genome sequence of Corynebacterium casei LMG S-19264T (=DSM 44701T), isolated from a smear-ripened cheese.</title>
        <authorList>
            <consortium name="US DOE Joint Genome Institute (JGI-PGF)"/>
            <person name="Walter F."/>
            <person name="Albersmeier A."/>
            <person name="Kalinowski J."/>
            <person name="Ruckert C."/>
        </authorList>
    </citation>
    <scope>NUCLEOTIDE SEQUENCE</scope>
    <source>
        <strain evidence="3">CGMCC 4.7306</strain>
    </source>
</reference>
<dbReference type="GO" id="GO:0016787">
    <property type="term" value="F:hydrolase activity"/>
    <property type="evidence" value="ECO:0007669"/>
    <property type="project" value="InterPro"/>
</dbReference>
<dbReference type="EMBL" id="BMMZ01000003">
    <property type="protein sequence ID" value="GGL57061.1"/>
    <property type="molecule type" value="Genomic_DNA"/>
</dbReference>
<keyword evidence="1" id="KW-0456">Lyase</keyword>
<evidence type="ECO:0000259" key="2">
    <source>
        <dbReference type="Pfam" id="PF04909"/>
    </source>
</evidence>
<gene>
    <name evidence="3" type="ORF">GCM10011575_14350</name>
</gene>
<evidence type="ECO:0000256" key="1">
    <source>
        <dbReference type="ARBA" id="ARBA00023239"/>
    </source>
</evidence>
<evidence type="ECO:0000313" key="4">
    <source>
        <dbReference type="Proteomes" id="UP000613840"/>
    </source>
</evidence>
<organism evidence="3 4">
    <name type="scientific">Microlunatus endophyticus</name>
    <dbReference type="NCBI Taxonomy" id="1716077"/>
    <lineage>
        <taxon>Bacteria</taxon>
        <taxon>Bacillati</taxon>
        <taxon>Actinomycetota</taxon>
        <taxon>Actinomycetes</taxon>
        <taxon>Propionibacteriales</taxon>
        <taxon>Propionibacteriaceae</taxon>
        <taxon>Microlunatus</taxon>
    </lineage>
</organism>
<proteinExistence type="predicted"/>